<feature type="domain" description="Dehydrogenase E1 component" evidence="4">
    <location>
        <begin position="24"/>
        <end position="319"/>
    </location>
</feature>
<dbReference type="Proteomes" id="UP001500831">
    <property type="component" value="Unassembled WGS sequence"/>
</dbReference>
<comment type="caution">
    <text evidence="5">The sequence shown here is derived from an EMBL/GenBank/DDBJ whole genome shotgun (WGS) entry which is preliminary data.</text>
</comment>
<evidence type="ECO:0000256" key="1">
    <source>
        <dbReference type="ARBA" id="ARBA00001964"/>
    </source>
</evidence>
<dbReference type="EMBL" id="BAAAVI010000004">
    <property type="protein sequence ID" value="GAA2851293.1"/>
    <property type="molecule type" value="Genomic_DNA"/>
</dbReference>
<keyword evidence="3" id="KW-0786">Thiamine pyrophosphate</keyword>
<keyword evidence="6" id="KW-1185">Reference proteome</keyword>
<dbReference type="PANTHER" id="PTHR11516">
    <property type="entry name" value="PYRUVATE DEHYDROGENASE E1 COMPONENT, ALPHA SUBUNIT BACTERIAL AND ORGANELLAR"/>
    <property type="match status" value="1"/>
</dbReference>
<reference evidence="6" key="1">
    <citation type="journal article" date="2019" name="Int. J. Syst. Evol. Microbiol.">
        <title>The Global Catalogue of Microorganisms (GCM) 10K type strain sequencing project: providing services to taxonomists for standard genome sequencing and annotation.</title>
        <authorList>
            <consortium name="The Broad Institute Genomics Platform"/>
            <consortium name="The Broad Institute Genome Sequencing Center for Infectious Disease"/>
            <person name="Wu L."/>
            <person name="Ma J."/>
        </authorList>
    </citation>
    <scope>NUCLEOTIDE SEQUENCE [LARGE SCALE GENOMIC DNA]</scope>
    <source>
        <strain evidence="6">JCM 6242</strain>
    </source>
</reference>
<dbReference type="InterPro" id="IPR050642">
    <property type="entry name" value="PDH_E1_Alpha_Subunit"/>
</dbReference>
<comment type="cofactor">
    <cofactor evidence="1">
        <name>thiamine diphosphate</name>
        <dbReference type="ChEBI" id="CHEBI:58937"/>
    </cofactor>
</comment>
<dbReference type="SUPFAM" id="SSF52518">
    <property type="entry name" value="Thiamin diphosphate-binding fold (THDP-binding)"/>
    <property type="match status" value="1"/>
</dbReference>
<keyword evidence="2" id="KW-0560">Oxidoreductase</keyword>
<proteinExistence type="predicted"/>
<dbReference type="PANTHER" id="PTHR11516:SF60">
    <property type="entry name" value="PYRUVATE DEHYDROGENASE E1 COMPONENT SUBUNIT ALPHA"/>
    <property type="match status" value="1"/>
</dbReference>
<dbReference type="InterPro" id="IPR029061">
    <property type="entry name" value="THDP-binding"/>
</dbReference>
<dbReference type="Gene3D" id="3.40.50.970">
    <property type="match status" value="1"/>
</dbReference>
<gene>
    <name evidence="5" type="ORF">GCM10010517_08880</name>
</gene>
<dbReference type="Pfam" id="PF00676">
    <property type="entry name" value="E1_dh"/>
    <property type="match status" value="1"/>
</dbReference>
<dbReference type="InterPro" id="IPR001017">
    <property type="entry name" value="DH_E1"/>
</dbReference>
<dbReference type="CDD" id="cd02000">
    <property type="entry name" value="TPP_E1_PDC_ADC_BCADC"/>
    <property type="match status" value="1"/>
</dbReference>
<organism evidence="5 6">
    <name type="scientific">Streptosporangium fragile</name>
    <dbReference type="NCBI Taxonomy" id="46186"/>
    <lineage>
        <taxon>Bacteria</taxon>
        <taxon>Bacillati</taxon>
        <taxon>Actinomycetota</taxon>
        <taxon>Actinomycetes</taxon>
        <taxon>Streptosporangiales</taxon>
        <taxon>Streptosporangiaceae</taxon>
        <taxon>Streptosporangium</taxon>
    </lineage>
</organism>
<evidence type="ECO:0000256" key="2">
    <source>
        <dbReference type="ARBA" id="ARBA00023002"/>
    </source>
</evidence>
<sequence length="331" mass="35215">MTTDVQAASGVLTKQDLLRHYRVMRTIREFEERLHFEFATGEIPGFVHLYAGEEAIAAGVCANLRDDDYIASTHRGHGHAIAKGCDVKGMMAEIYGKATGICRGKGGSMHIADLAVGMLGANGIVGGGPPLVCGVGLKARVTGTDQVAVSFTGDGGSNQGTFLESLNLATVWNLPVVFVVENNGYAEATSSMFHQAGIEVARRAEGFGLPGVVVDGHDFFAVYEATREAVARARSGGGPSLIECKVLRYYGHFEGDQQTYRDPGEVENARATKDCLLLFERRAVGAGLVGEDELRTIDGEIATLVDEAVAEAKRAPDPALDAVLTDVYVSY</sequence>
<evidence type="ECO:0000259" key="4">
    <source>
        <dbReference type="Pfam" id="PF00676"/>
    </source>
</evidence>
<accession>A0ABP6I979</accession>
<evidence type="ECO:0000313" key="5">
    <source>
        <dbReference type="EMBL" id="GAA2851293.1"/>
    </source>
</evidence>
<dbReference type="RefSeq" id="WP_344968073.1">
    <property type="nucleotide sequence ID" value="NZ_BAAAVI010000004.1"/>
</dbReference>
<protein>
    <submittedName>
        <fullName evidence="5">Thiamine pyrophosphate-dependent dehydrogenase E1 component subunit alpha</fullName>
    </submittedName>
</protein>
<name>A0ABP6I979_9ACTN</name>
<evidence type="ECO:0000313" key="6">
    <source>
        <dbReference type="Proteomes" id="UP001500831"/>
    </source>
</evidence>
<evidence type="ECO:0000256" key="3">
    <source>
        <dbReference type="ARBA" id="ARBA00023052"/>
    </source>
</evidence>